<evidence type="ECO:0008006" key="4">
    <source>
        <dbReference type="Google" id="ProtNLM"/>
    </source>
</evidence>
<sequence>MKNVYNIEPSIEQYGCMVDLYGRAGDLRKAYEFVCQMPIPPNDIIWRTLLGACSIHGNVELAEQVKERLSELCLTDSGDYVLLSNVYAVAGKWNNVETVRSSMINQRIKKTPGWSMIEVDKIMYSFVAGEKQNNITKEAYDKLREIMLKL</sequence>
<gene>
    <name evidence="2" type="ORF">Ddye_031072</name>
</gene>
<dbReference type="InterPro" id="IPR046848">
    <property type="entry name" value="E_motif"/>
</dbReference>
<dbReference type="EMBL" id="JANJYI010000009">
    <property type="protein sequence ID" value="KAK2636280.1"/>
    <property type="molecule type" value="Genomic_DNA"/>
</dbReference>
<proteinExistence type="predicted"/>
<keyword evidence="3" id="KW-1185">Reference proteome</keyword>
<evidence type="ECO:0000313" key="3">
    <source>
        <dbReference type="Proteomes" id="UP001280121"/>
    </source>
</evidence>
<dbReference type="PANTHER" id="PTHR47926">
    <property type="entry name" value="PENTATRICOPEPTIDE REPEAT-CONTAINING PROTEIN"/>
    <property type="match status" value="1"/>
</dbReference>
<dbReference type="InterPro" id="IPR046960">
    <property type="entry name" value="PPR_At4g14850-like_plant"/>
</dbReference>
<dbReference type="Pfam" id="PF20431">
    <property type="entry name" value="E_motif"/>
    <property type="match status" value="1"/>
</dbReference>
<dbReference type="NCBIfam" id="TIGR00756">
    <property type="entry name" value="PPR"/>
    <property type="match status" value="1"/>
</dbReference>
<dbReference type="PANTHER" id="PTHR47926:SF411">
    <property type="entry name" value="PENTATRICOPEPTIDE REPEAT-CONTAINING PROTEIN"/>
    <property type="match status" value="1"/>
</dbReference>
<evidence type="ECO:0000313" key="2">
    <source>
        <dbReference type="EMBL" id="KAK2636280.1"/>
    </source>
</evidence>
<name>A0AAD9TIT6_9ROSI</name>
<dbReference type="GO" id="GO:0009451">
    <property type="term" value="P:RNA modification"/>
    <property type="evidence" value="ECO:0007669"/>
    <property type="project" value="InterPro"/>
</dbReference>
<dbReference type="Proteomes" id="UP001280121">
    <property type="component" value="Unassembled WGS sequence"/>
</dbReference>
<organism evidence="2 3">
    <name type="scientific">Dipteronia dyeriana</name>
    <dbReference type="NCBI Taxonomy" id="168575"/>
    <lineage>
        <taxon>Eukaryota</taxon>
        <taxon>Viridiplantae</taxon>
        <taxon>Streptophyta</taxon>
        <taxon>Embryophyta</taxon>
        <taxon>Tracheophyta</taxon>
        <taxon>Spermatophyta</taxon>
        <taxon>Magnoliopsida</taxon>
        <taxon>eudicotyledons</taxon>
        <taxon>Gunneridae</taxon>
        <taxon>Pentapetalae</taxon>
        <taxon>rosids</taxon>
        <taxon>malvids</taxon>
        <taxon>Sapindales</taxon>
        <taxon>Sapindaceae</taxon>
        <taxon>Hippocastanoideae</taxon>
        <taxon>Acereae</taxon>
        <taxon>Dipteronia</taxon>
    </lineage>
</organism>
<evidence type="ECO:0000256" key="1">
    <source>
        <dbReference type="ARBA" id="ARBA00022737"/>
    </source>
</evidence>
<reference evidence="2" key="1">
    <citation type="journal article" date="2023" name="Plant J.">
        <title>Genome sequences and population genomics provide insights into the demographic history, inbreeding, and mutation load of two 'living fossil' tree species of Dipteronia.</title>
        <authorList>
            <person name="Feng Y."/>
            <person name="Comes H.P."/>
            <person name="Chen J."/>
            <person name="Zhu S."/>
            <person name="Lu R."/>
            <person name="Zhang X."/>
            <person name="Li P."/>
            <person name="Qiu J."/>
            <person name="Olsen K.M."/>
            <person name="Qiu Y."/>
        </authorList>
    </citation>
    <scope>NUCLEOTIDE SEQUENCE</scope>
    <source>
        <strain evidence="2">KIB01</strain>
    </source>
</reference>
<dbReference type="AlphaFoldDB" id="A0AAD9TIT6"/>
<dbReference type="Gene3D" id="1.25.40.10">
    <property type="entry name" value="Tetratricopeptide repeat domain"/>
    <property type="match status" value="1"/>
</dbReference>
<dbReference type="Pfam" id="PF01535">
    <property type="entry name" value="PPR"/>
    <property type="match status" value="1"/>
</dbReference>
<dbReference type="GO" id="GO:0003723">
    <property type="term" value="F:RNA binding"/>
    <property type="evidence" value="ECO:0007669"/>
    <property type="project" value="InterPro"/>
</dbReference>
<accession>A0AAD9TIT6</accession>
<feature type="non-terminal residue" evidence="2">
    <location>
        <position position="150"/>
    </location>
</feature>
<comment type="caution">
    <text evidence="2">The sequence shown here is derived from an EMBL/GenBank/DDBJ whole genome shotgun (WGS) entry which is preliminary data.</text>
</comment>
<dbReference type="InterPro" id="IPR011990">
    <property type="entry name" value="TPR-like_helical_dom_sf"/>
</dbReference>
<dbReference type="InterPro" id="IPR002885">
    <property type="entry name" value="PPR_rpt"/>
</dbReference>
<protein>
    <recommendedName>
        <fullName evidence="4">Pentatricopeptide repeat-containing protein</fullName>
    </recommendedName>
</protein>
<keyword evidence="1" id="KW-0677">Repeat</keyword>